<evidence type="ECO:0000256" key="1">
    <source>
        <dbReference type="ARBA" id="ARBA00008799"/>
    </source>
</evidence>
<dbReference type="KEGG" id="psai:C3B54_111578"/>
<accession>A0A2L2BS71</accession>
<dbReference type="GO" id="GO:0005992">
    <property type="term" value="P:trehalose biosynthetic process"/>
    <property type="evidence" value="ECO:0007669"/>
    <property type="project" value="InterPro"/>
</dbReference>
<dbReference type="EC" id="2.4.1.15" evidence="2"/>
<dbReference type="AlphaFoldDB" id="A0A2L2BS71"/>
<evidence type="ECO:0000313" key="2">
    <source>
        <dbReference type="EMBL" id="AVG24515.1"/>
    </source>
</evidence>
<dbReference type="CDD" id="cd03788">
    <property type="entry name" value="GT20_TPS"/>
    <property type="match status" value="1"/>
</dbReference>
<dbReference type="PANTHER" id="PTHR10788">
    <property type="entry name" value="TREHALOSE-6-PHOSPHATE SYNTHASE"/>
    <property type="match status" value="1"/>
</dbReference>
<dbReference type="PANTHER" id="PTHR10788:SF106">
    <property type="entry name" value="BCDNA.GH08860"/>
    <property type="match status" value="1"/>
</dbReference>
<comment type="similarity">
    <text evidence="1">Belongs to the glycosyltransferase 20 family.</text>
</comment>
<dbReference type="RefSeq" id="WP_104913980.1">
    <property type="nucleotide sequence ID" value="NZ_CP026923.1"/>
</dbReference>
<keyword evidence="3" id="KW-1185">Reference proteome</keyword>
<protein>
    <submittedName>
        <fullName evidence="2">Trehalose 6-phosphate synthase</fullName>
        <ecNumber evidence="2">2.4.1.15</ecNumber>
    </submittedName>
</protein>
<keyword evidence="2" id="KW-0808">Transferase</keyword>
<evidence type="ECO:0000313" key="3">
    <source>
        <dbReference type="Proteomes" id="UP000243077"/>
    </source>
</evidence>
<dbReference type="Proteomes" id="UP000243077">
    <property type="component" value="Chromosome"/>
</dbReference>
<gene>
    <name evidence="2" type="ORF">C3B54_111578</name>
</gene>
<dbReference type="GO" id="GO:0003825">
    <property type="term" value="F:alpha,alpha-trehalose-phosphate synthase (UDP-forming) activity"/>
    <property type="evidence" value="ECO:0007669"/>
    <property type="project" value="UniProtKB-EC"/>
</dbReference>
<organism evidence="2 3">
    <name type="scientific">Pontimonas salivibrio</name>
    <dbReference type="NCBI Taxonomy" id="1159327"/>
    <lineage>
        <taxon>Bacteria</taxon>
        <taxon>Bacillati</taxon>
        <taxon>Actinomycetota</taxon>
        <taxon>Actinomycetes</taxon>
        <taxon>Micrococcales</taxon>
        <taxon>Microbacteriaceae</taxon>
        <taxon>Pontimonas</taxon>
    </lineage>
</organism>
<dbReference type="Gene3D" id="3.40.50.2000">
    <property type="entry name" value="Glycogen Phosphorylase B"/>
    <property type="match status" value="2"/>
</dbReference>
<dbReference type="EMBL" id="CP026923">
    <property type="protein sequence ID" value="AVG24515.1"/>
    <property type="molecule type" value="Genomic_DNA"/>
</dbReference>
<reference evidence="2 3" key="1">
    <citation type="submission" date="2018-02" db="EMBL/GenBank/DDBJ databases">
        <title>Complete genome of the streamlined marine actinobacterium Pontimonas salivibrio CL-TW6 adapted to coastal planktonic lifestype.</title>
        <authorList>
            <person name="Cho B.C."/>
            <person name="Hardies S.C."/>
            <person name="Jang G.I."/>
            <person name="Hwang C.Y."/>
        </authorList>
    </citation>
    <scope>NUCLEOTIDE SEQUENCE [LARGE SCALE GENOMIC DNA]</scope>
    <source>
        <strain evidence="2 3">CL-TW6</strain>
    </source>
</reference>
<keyword evidence="2" id="KW-0328">Glycosyltransferase</keyword>
<dbReference type="SUPFAM" id="SSF53756">
    <property type="entry name" value="UDP-Glycosyltransferase/glycogen phosphorylase"/>
    <property type="match status" value="1"/>
</dbReference>
<dbReference type="Pfam" id="PF00982">
    <property type="entry name" value="Glyco_transf_20"/>
    <property type="match status" value="1"/>
</dbReference>
<sequence length="491" mass="55306">MARTTRTPRVDFVIVSNRLPIDAKPTADGEDQWVTSPGGLVAALQPVMAGREAAWVGWPGRADTELAPFSLDKTHYVPVSMSEQELAEHYEGMSNATIWPLYHDVIVPPEFHREWWDSYTRVNQRFAEAAASVAEQDGFVWVQDYQLQLVPQMLRGLRPDLRIGYFHHIPFPPYELFAQLPWRQEILHGLLGADVVGFQRVADASNMRQAVRRNFGYSMNKPIVRVPVDARLPRDPHAPPVTASKTREVRVDAFPISLDQAAIVEMATTDSVIARSREIREELGNPNTIFLGVDRLDYTKGISHRLKAFGELLEEGTLQASDAVFVQLASPSRERVESYRELRDDIELQVGRINGDFGHLDRPAIVYLHQNMSREEMMALYLACDVMVVTPLRDGMNLVAKEFVSARTDNKGVLVLSEFTGAADELDQALMVNPHDIDGMKEAFVAAAHMPVAEATRRMAELRATVEEHDVRRWATGFLDAVTPHTPKPRR</sequence>
<name>A0A2L2BS71_9MICO</name>
<dbReference type="OrthoDB" id="9761633at2"/>
<proteinExistence type="inferred from homology"/>
<dbReference type="InterPro" id="IPR001830">
    <property type="entry name" value="Glyco_trans_20"/>
</dbReference>